<reference evidence="1" key="1">
    <citation type="submission" date="2019-06" db="EMBL/GenBank/DDBJ databases">
        <authorList>
            <person name="Zheng W."/>
        </authorList>
    </citation>
    <scope>NUCLEOTIDE SEQUENCE</scope>
    <source>
        <strain evidence="1">QDHG01</strain>
    </source>
</reference>
<organism evidence="1 2">
    <name type="scientific">Halteria grandinella</name>
    <dbReference type="NCBI Taxonomy" id="5974"/>
    <lineage>
        <taxon>Eukaryota</taxon>
        <taxon>Sar</taxon>
        <taxon>Alveolata</taxon>
        <taxon>Ciliophora</taxon>
        <taxon>Intramacronucleata</taxon>
        <taxon>Spirotrichea</taxon>
        <taxon>Stichotrichia</taxon>
        <taxon>Sporadotrichida</taxon>
        <taxon>Halteriidae</taxon>
        <taxon>Halteria</taxon>
    </lineage>
</organism>
<dbReference type="AlphaFoldDB" id="A0A8J8NST5"/>
<keyword evidence="2" id="KW-1185">Reference proteome</keyword>
<dbReference type="EMBL" id="RRYP01008761">
    <property type="protein sequence ID" value="TNV79555.1"/>
    <property type="molecule type" value="Genomic_DNA"/>
</dbReference>
<proteinExistence type="predicted"/>
<sequence>MELQLPTYMQAIKLSATMHQEFSQAAHHSKLITLSLLLAMELMLLAGRTIGLSKTLGEQAGEQMVISRSLEETINVELGNFALLQFAPRPLVHLVTHLSYHLHLQFHLLQLAI</sequence>
<gene>
    <name evidence="1" type="ORF">FGO68_gene10347</name>
</gene>
<comment type="caution">
    <text evidence="1">The sequence shown here is derived from an EMBL/GenBank/DDBJ whole genome shotgun (WGS) entry which is preliminary data.</text>
</comment>
<accession>A0A8J8NST5</accession>
<protein>
    <submittedName>
        <fullName evidence="1">Uncharacterized protein</fullName>
    </submittedName>
</protein>
<dbReference type="Proteomes" id="UP000785679">
    <property type="component" value="Unassembled WGS sequence"/>
</dbReference>
<evidence type="ECO:0000313" key="1">
    <source>
        <dbReference type="EMBL" id="TNV79555.1"/>
    </source>
</evidence>
<name>A0A8J8NST5_HALGN</name>
<evidence type="ECO:0000313" key="2">
    <source>
        <dbReference type="Proteomes" id="UP000785679"/>
    </source>
</evidence>